<dbReference type="SUPFAM" id="SSF52833">
    <property type="entry name" value="Thioredoxin-like"/>
    <property type="match status" value="1"/>
</dbReference>
<keyword evidence="2" id="KW-0472">Membrane</keyword>
<dbReference type="Pfam" id="PF00578">
    <property type="entry name" value="AhpC-TSA"/>
    <property type="match status" value="1"/>
</dbReference>
<dbReference type="InterPro" id="IPR050553">
    <property type="entry name" value="Thioredoxin_ResA/DsbE_sf"/>
</dbReference>
<dbReference type="InterPro" id="IPR036249">
    <property type="entry name" value="Thioredoxin-like_sf"/>
</dbReference>
<keyword evidence="2" id="KW-0812">Transmembrane</keyword>
<keyword evidence="2" id="KW-1133">Transmembrane helix</keyword>
<gene>
    <name evidence="4" type="ORF">EI545_09640</name>
</gene>
<dbReference type="InterPro" id="IPR017937">
    <property type="entry name" value="Thioredoxin_CS"/>
</dbReference>
<evidence type="ECO:0000256" key="2">
    <source>
        <dbReference type="SAM" id="Phobius"/>
    </source>
</evidence>
<feature type="domain" description="Thioredoxin" evidence="3">
    <location>
        <begin position="71"/>
        <end position="211"/>
    </location>
</feature>
<feature type="transmembrane region" description="Helical" evidence="2">
    <location>
        <begin position="40"/>
        <end position="60"/>
    </location>
</feature>
<sequence length="213" mass="22863">MIASGPEAKRPPHIWLAEGVSGRSVMGTGLRRDVVRKFMVVLYTAFLFGANAAAADVSALRDGDMKKLALHTDPVALPEVVLLDATDGEHALADYRGKWVVLNFWATWCAPCRHEMPSLDRLQAAMPEIAVVPVATGRNSVTGIEKFFAEAEIKLLPILRDPKSELARGMGVMGLPVTVILNPDGHEVARLIGDAEWDSASAKAIMAALVAGQ</sequence>
<evidence type="ECO:0000313" key="4">
    <source>
        <dbReference type="EMBL" id="AZL59078.1"/>
    </source>
</evidence>
<dbReference type="KEGG" id="taw:EI545_09640"/>
<evidence type="ECO:0000259" key="3">
    <source>
        <dbReference type="PROSITE" id="PS51352"/>
    </source>
</evidence>
<dbReference type="PANTHER" id="PTHR42852:SF18">
    <property type="entry name" value="CHROMOSOME UNDETERMINED SCAFFOLD_47, WHOLE GENOME SHOTGUN SEQUENCE"/>
    <property type="match status" value="1"/>
</dbReference>
<dbReference type="InterPro" id="IPR000866">
    <property type="entry name" value="AhpC/TSA"/>
</dbReference>
<dbReference type="GO" id="GO:0015036">
    <property type="term" value="F:disulfide oxidoreductase activity"/>
    <property type="evidence" value="ECO:0007669"/>
    <property type="project" value="UniProtKB-ARBA"/>
</dbReference>
<keyword evidence="1" id="KW-0676">Redox-active center</keyword>
<dbReference type="PROSITE" id="PS51352">
    <property type="entry name" value="THIOREDOXIN_2"/>
    <property type="match status" value="1"/>
</dbReference>
<dbReference type="PANTHER" id="PTHR42852">
    <property type="entry name" value="THIOL:DISULFIDE INTERCHANGE PROTEIN DSBE"/>
    <property type="match status" value="1"/>
</dbReference>
<dbReference type="EMBL" id="CP034328">
    <property type="protein sequence ID" value="AZL59078.1"/>
    <property type="molecule type" value="Genomic_DNA"/>
</dbReference>
<dbReference type="CDD" id="cd02966">
    <property type="entry name" value="TlpA_like_family"/>
    <property type="match status" value="1"/>
</dbReference>
<protein>
    <submittedName>
        <fullName evidence="4">TlpA family protein disulfide reductase</fullName>
    </submittedName>
</protein>
<dbReference type="Gene3D" id="3.40.30.10">
    <property type="entry name" value="Glutaredoxin"/>
    <property type="match status" value="1"/>
</dbReference>
<keyword evidence="5" id="KW-1185">Reference proteome</keyword>
<reference evidence="4 5" key="1">
    <citation type="submission" date="2018-12" db="EMBL/GenBank/DDBJ databases">
        <title>Complete genome sequencing of Tabrizicola sp. K13M18.</title>
        <authorList>
            <person name="Bae J.-W."/>
        </authorList>
    </citation>
    <scope>NUCLEOTIDE SEQUENCE [LARGE SCALE GENOMIC DNA]</scope>
    <source>
        <strain evidence="4 5">K13M18</strain>
    </source>
</reference>
<name>A0A3S8U674_9RHOB</name>
<dbReference type="InterPro" id="IPR013766">
    <property type="entry name" value="Thioredoxin_domain"/>
</dbReference>
<dbReference type="GO" id="GO:0016209">
    <property type="term" value="F:antioxidant activity"/>
    <property type="evidence" value="ECO:0007669"/>
    <property type="project" value="InterPro"/>
</dbReference>
<proteinExistence type="predicted"/>
<accession>A0A3S8U674</accession>
<dbReference type="AlphaFoldDB" id="A0A3S8U674"/>
<dbReference type="Proteomes" id="UP000282002">
    <property type="component" value="Chromosome"/>
</dbReference>
<organism evidence="4 5">
    <name type="scientific">Tabrizicola piscis</name>
    <dbReference type="NCBI Taxonomy" id="2494374"/>
    <lineage>
        <taxon>Bacteria</taxon>
        <taxon>Pseudomonadati</taxon>
        <taxon>Pseudomonadota</taxon>
        <taxon>Alphaproteobacteria</taxon>
        <taxon>Rhodobacterales</taxon>
        <taxon>Paracoccaceae</taxon>
        <taxon>Tabrizicola</taxon>
    </lineage>
</organism>
<dbReference type="PROSITE" id="PS00194">
    <property type="entry name" value="THIOREDOXIN_1"/>
    <property type="match status" value="1"/>
</dbReference>
<evidence type="ECO:0000313" key="5">
    <source>
        <dbReference type="Proteomes" id="UP000282002"/>
    </source>
</evidence>
<evidence type="ECO:0000256" key="1">
    <source>
        <dbReference type="ARBA" id="ARBA00023284"/>
    </source>
</evidence>
<dbReference type="OrthoDB" id="9799347at2"/>